<organism evidence="1 2">
    <name type="scientific">Mytilus coruscus</name>
    <name type="common">Sea mussel</name>
    <dbReference type="NCBI Taxonomy" id="42192"/>
    <lineage>
        <taxon>Eukaryota</taxon>
        <taxon>Metazoa</taxon>
        <taxon>Spiralia</taxon>
        <taxon>Lophotrochozoa</taxon>
        <taxon>Mollusca</taxon>
        <taxon>Bivalvia</taxon>
        <taxon>Autobranchia</taxon>
        <taxon>Pteriomorphia</taxon>
        <taxon>Mytilida</taxon>
        <taxon>Mytiloidea</taxon>
        <taxon>Mytilidae</taxon>
        <taxon>Mytilinae</taxon>
        <taxon>Mytilus</taxon>
    </lineage>
</organism>
<sequence length="188" mass="20491">MFGKSQEKTKQQTQKKVIYGAACNVRHQTGAYRKRICRVGLYSASGSAAEPVCLPKDPDFVKTSGRGYGHMYGAEFDGNYFASNSANQDVPFAVCRVKQASSVIMIPGKNWCVTGWNMEYNGYLASNDHSNAAAGSFVCIAIQPEYINGGSSWNGGSKLFYDVVAKCGSLRCPPYKQDYPLTCVVCSK</sequence>
<dbReference type="EMBL" id="CACVKT020009175">
    <property type="protein sequence ID" value="CAC5420844.1"/>
    <property type="molecule type" value="Genomic_DNA"/>
</dbReference>
<dbReference type="PANTHER" id="PTHR24024">
    <property type="entry name" value="PULMONARY SURFACTANT-ASSOCIATED PROTEIN A"/>
    <property type="match status" value="1"/>
</dbReference>
<protein>
    <submittedName>
        <fullName evidence="1">Uncharacterized protein</fullName>
    </submittedName>
</protein>
<name>A0A6J8EJP9_MYTCO</name>
<dbReference type="InterPro" id="IPR051077">
    <property type="entry name" value="Ca-dependent_lectin"/>
</dbReference>
<proteinExistence type="predicted"/>
<dbReference type="OrthoDB" id="6086925at2759"/>
<evidence type="ECO:0000313" key="2">
    <source>
        <dbReference type="Proteomes" id="UP000507470"/>
    </source>
</evidence>
<keyword evidence="2" id="KW-1185">Reference proteome</keyword>
<accession>A0A6J8EJP9</accession>
<gene>
    <name evidence="1" type="ORF">MCOR_53028</name>
</gene>
<evidence type="ECO:0000313" key="1">
    <source>
        <dbReference type="EMBL" id="CAC5420844.1"/>
    </source>
</evidence>
<dbReference type="Proteomes" id="UP000507470">
    <property type="component" value="Unassembled WGS sequence"/>
</dbReference>
<reference evidence="1 2" key="1">
    <citation type="submission" date="2020-06" db="EMBL/GenBank/DDBJ databases">
        <authorList>
            <person name="Li R."/>
            <person name="Bekaert M."/>
        </authorList>
    </citation>
    <scope>NUCLEOTIDE SEQUENCE [LARGE SCALE GENOMIC DNA]</scope>
    <source>
        <strain evidence="2">wild</strain>
    </source>
</reference>
<dbReference type="GO" id="GO:0005615">
    <property type="term" value="C:extracellular space"/>
    <property type="evidence" value="ECO:0007669"/>
    <property type="project" value="TreeGrafter"/>
</dbReference>
<dbReference type="PANTHER" id="PTHR24024:SF18">
    <property type="entry name" value="SHORT-CHAIN COLLAGEN C4-LIKE"/>
    <property type="match status" value="1"/>
</dbReference>
<dbReference type="AlphaFoldDB" id="A0A6J8EJP9"/>